<dbReference type="Pfam" id="PF06175">
    <property type="entry name" value="MiaE"/>
    <property type="match status" value="1"/>
</dbReference>
<dbReference type="InterPro" id="IPR009078">
    <property type="entry name" value="Ferritin-like_SF"/>
</dbReference>
<dbReference type="PANTHER" id="PTHR42637:SF1">
    <property type="entry name" value="TRNA 2-(METHYLSULFANYL)-N(6)-ISOPENTENYLADENOSINE(37) HYDROXYLASE"/>
    <property type="match status" value="1"/>
</dbReference>
<dbReference type="NCBIfam" id="NF047790">
    <property type="entry name" value="tRNAmsioHdxaseMiaE"/>
    <property type="match status" value="1"/>
</dbReference>
<dbReference type="GO" id="GO:0006400">
    <property type="term" value="P:tRNA modification"/>
    <property type="evidence" value="ECO:0007669"/>
    <property type="project" value="InterPro"/>
</dbReference>
<reference evidence="1 2" key="1">
    <citation type="journal article" date="2014" name="Int. J. Syst. Evol. Microbiol.">
        <title>Complete genome sequence of Corynebacterium casei LMG S-19264T (=DSM 44701T), isolated from a smear-ripened cheese.</title>
        <authorList>
            <consortium name="US DOE Joint Genome Institute (JGI-PGF)"/>
            <person name="Walter F."/>
            <person name="Albersmeier A."/>
            <person name="Kalinowski J."/>
            <person name="Ruckert C."/>
        </authorList>
    </citation>
    <scope>NUCLEOTIDE SEQUENCE [LARGE SCALE GENOMIC DNA]</scope>
    <source>
        <strain evidence="1 2">NBRC 110095</strain>
    </source>
</reference>
<dbReference type="AlphaFoldDB" id="A0AA37TEY8"/>
<accession>A0AA37TEY8</accession>
<name>A0AA37TEY8_9GAMM</name>
<evidence type="ECO:0000313" key="2">
    <source>
        <dbReference type="Proteomes" id="UP001156870"/>
    </source>
</evidence>
<keyword evidence="2" id="KW-1185">Reference proteome</keyword>
<protein>
    <submittedName>
        <fullName evidence="1">tRNA 2-methylthio-N6-isopentenyl adenosine(37) hydroxylase MiaE</fullName>
    </submittedName>
</protein>
<dbReference type="InterPro" id="IPR012347">
    <property type="entry name" value="Ferritin-like"/>
</dbReference>
<dbReference type="InterPro" id="IPR010386">
    <property type="entry name" value="tRNA-Hydrxlase_MiaE"/>
</dbReference>
<gene>
    <name evidence="1" type="primary">miaE_2</name>
    <name evidence="1" type="ORF">GCM10007877_34960</name>
</gene>
<dbReference type="Proteomes" id="UP001156870">
    <property type="component" value="Unassembled WGS sequence"/>
</dbReference>
<dbReference type="EMBL" id="BSPD01000087">
    <property type="protein sequence ID" value="GLS27777.1"/>
    <property type="molecule type" value="Genomic_DNA"/>
</dbReference>
<comment type="caution">
    <text evidence="1">The sequence shown here is derived from an EMBL/GenBank/DDBJ whole genome shotgun (WGS) entry which is preliminary data.</text>
</comment>
<dbReference type="RefSeq" id="WP_232593522.1">
    <property type="nucleotide sequence ID" value="NZ_BSPD01000087.1"/>
</dbReference>
<dbReference type="PANTHER" id="PTHR42637">
    <property type="entry name" value="TRNA-(MS[2]IO[6]A)-HYDROXYLASE"/>
    <property type="match status" value="1"/>
</dbReference>
<dbReference type="CDD" id="cd07910">
    <property type="entry name" value="MiaE"/>
    <property type="match status" value="1"/>
</dbReference>
<proteinExistence type="predicted"/>
<dbReference type="GO" id="GO:0045301">
    <property type="term" value="F:tRNA 2-(methylsulfanyl)-N(6)-isopentenyladenosine(37) hydroxylase activity"/>
    <property type="evidence" value="ECO:0007669"/>
    <property type="project" value="InterPro"/>
</dbReference>
<dbReference type="SUPFAM" id="SSF47240">
    <property type="entry name" value="Ferritin-like"/>
    <property type="match status" value="1"/>
</dbReference>
<sequence>MMLPHIEKLLSPVHDFLACKTPTEWLEVASHPDNLPVLLVDHCNCELKAAQTAILLIRRYAADKDSAQSILQWVKPYEDFVYHKKGSDFPDKKIALSTPIHSRNGIEYGDDIIQKMVSLIKEELVHFEQVLEILKSRNIPYQELSAARYAKGLIKKVRTYEPATLVDKLIIGAYIEARSCERFAALAPLLDEELGTFYYRLLKSEARHFSDYLALAARIAGEDISERVRFWGEVEADLILSEDPQFRFHSGMPVAA</sequence>
<dbReference type="PIRSF" id="PIRSF020736">
    <property type="entry name" value="MiaE"/>
    <property type="match status" value="1"/>
</dbReference>
<dbReference type="Gene3D" id="1.20.1260.10">
    <property type="match status" value="1"/>
</dbReference>
<evidence type="ECO:0000313" key="1">
    <source>
        <dbReference type="EMBL" id="GLS27777.1"/>
    </source>
</evidence>
<organism evidence="1 2">
    <name type="scientific">Marinibactrum halimedae</name>
    <dbReference type="NCBI Taxonomy" id="1444977"/>
    <lineage>
        <taxon>Bacteria</taxon>
        <taxon>Pseudomonadati</taxon>
        <taxon>Pseudomonadota</taxon>
        <taxon>Gammaproteobacteria</taxon>
        <taxon>Cellvibrionales</taxon>
        <taxon>Cellvibrionaceae</taxon>
        <taxon>Marinibactrum</taxon>
    </lineage>
</organism>